<evidence type="ECO:0000256" key="1">
    <source>
        <dbReference type="SAM" id="Phobius"/>
    </source>
</evidence>
<dbReference type="AlphaFoldDB" id="A0A544QVB8"/>
<organism evidence="2 3">
    <name type="scientific">Peptacetobacter hominis</name>
    <dbReference type="NCBI Taxonomy" id="2743610"/>
    <lineage>
        <taxon>Bacteria</taxon>
        <taxon>Bacillati</taxon>
        <taxon>Bacillota</taxon>
        <taxon>Clostridia</taxon>
        <taxon>Peptostreptococcales</taxon>
        <taxon>Peptostreptococcaceae</taxon>
        <taxon>Peptacetobacter</taxon>
    </lineage>
</organism>
<keyword evidence="1" id="KW-0472">Membrane</keyword>
<evidence type="ECO:0000313" key="3">
    <source>
        <dbReference type="Proteomes" id="UP000317863"/>
    </source>
</evidence>
<keyword evidence="1" id="KW-0812">Transmembrane</keyword>
<comment type="caution">
    <text evidence="2">The sequence shown here is derived from an EMBL/GenBank/DDBJ whole genome shotgun (WGS) entry which is preliminary data.</text>
</comment>
<protein>
    <submittedName>
        <fullName evidence="2">Uncharacterized protein</fullName>
    </submittedName>
</protein>
<keyword evidence="1" id="KW-1133">Transmembrane helix</keyword>
<name>A0A544QVB8_9FIRM</name>
<sequence>MNKKYIKKRKGYIFVEAAISICISLCVMLSVASAMENSTKIIEKDDCYVELYEQANEIERFIKREMRNSESIKFYKGNTIISADEEFRNIDRIELSQYLKNESGTIYNEKLSIRISSSNNKISVHKGGSVYEIGTYIDTLQVRQYKVGKTVELKLVMKLDDSLYEKFISIRMRNVRN</sequence>
<accession>A0A544QVB8</accession>
<dbReference type="Proteomes" id="UP000317863">
    <property type="component" value="Unassembled WGS sequence"/>
</dbReference>
<dbReference type="EMBL" id="SGJB01000008">
    <property type="protein sequence ID" value="TQQ84635.1"/>
    <property type="molecule type" value="Genomic_DNA"/>
</dbReference>
<dbReference type="RefSeq" id="WP_142535906.1">
    <property type="nucleotide sequence ID" value="NZ_SGJB01000008.1"/>
</dbReference>
<evidence type="ECO:0000313" key="2">
    <source>
        <dbReference type="EMBL" id="TQQ84635.1"/>
    </source>
</evidence>
<reference evidence="2 3" key="1">
    <citation type="submission" date="2019-02" db="EMBL/GenBank/DDBJ databases">
        <title>Peptostreptococcaceae bacterium ZHW00191 nov., a new bacterium isolated from the human gut.</title>
        <authorList>
            <person name="Zhou H.-W."/>
            <person name="Chen X.-J."/>
        </authorList>
    </citation>
    <scope>NUCLEOTIDE SEQUENCE [LARGE SCALE GENOMIC DNA]</scope>
    <source>
        <strain evidence="2 3">ZHW00191</strain>
    </source>
</reference>
<proteinExistence type="predicted"/>
<feature type="transmembrane region" description="Helical" evidence="1">
    <location>
        <begin position="12"/>
        <end position="35"/>
    </location>
</feature>
<keyword evidence="3" id="KW-1185">Reference proteome</keyword>
<gene>
    <name evidence="2" type="ORF">EXD82_05445</name>
</gene>